<dbReference type="EMBL" id="JACXWD010000140">
    <property type="protein sequence ID" value="MBD3869638.1"/>
    <property type="molecule type" value="Genomic_DNA"/>
</dbReference>
<dbReference type="PROSITE" id="PS51257">
    <property type="entry name" value="PROKAR_LIPOPROTEIN"/>
    <property type="match status" value="1"/>
</dbReference>
<evidence type="ECO:0000313" key="4">
    <source>
        <dbReference type="EMBL" id="MBD3869638.1"/>
    </source>
</evidence>
<dbReference type="Pfam" id="PF00326">
    <property type="entry name" value="Peptidase_S9"/>
    <property type="match status" value="1"/>
</dbReference>
<dbReference type="InterPro" id="IPR001375">
    <property type="entry name" value="Peptidase_S9_cat"/>
</dbReference>
<dbReference type="InterPro" id="IPR011042">
    <property type="entry name" value="6-blade_b-propeller_TolB-like"/>
</dbReference>
<dbReference type="Gene3D" id="2.120.10.30">
    <property type="entry name" value="TolB, C-terminal domain"/>
    <property type="match status" value="1"/>
</dbReference>
<evidence type="ECO:0000256" key="1">
    <source>
        <dbReference type="ARBA" id="ARBA00022801"/>
    </source>
</evidence>
<sequence>MKRLSIFVLGLALLAAAGCGDTTKESAEVAMEPAPLLDRELFFGDPEISGSQLSPDGKWMSFIKPYEGTRNIWVKAADAPFDSAKPVTADDRPVPGYFWSRDSAYILYVQDKDGDENYHVWAVDPAGEAADKGVPAARNLTPVDGVRAQIYSVPKNVPEVMLVGMNDRDPRFHDIYKVDIASGERVLIRQNDEGVGYWMFDLEGELRLAYRQLPDGGTELLRVDMQGLEQIITCTYEEDITPVGFHKDRRHVYIQTNKGERDLSEFMMMDVETGELTFIEKDPENEVDFGNPIFHPDTDELMATTYVGDRVRVYPKTKEAEKLWASLQKALPEGEIGVSSMARDMSKMLVSVSSDVDPGSVYLFDTATGKAELQYRSRPELPAGDLAHMKPVSFSARDGMKIHGYLTVPKGMEAKNLPVVMYIHGGPWARDYWGYDPYAQFLANRGYAVMQVNYRSSTGYGKNYMNAGNREWGIGSMQHDISDAVQWLKDEGIADPARVGIFGGSYGGYATLAGVTFTPDLYACGVPYVGPSNLITLIDSFPEYWKPFLEGSWYKKVGNPEIEADRQDLIARSPLFHCEQIKAPLLVVHGANDPRVKQHESDQIVVALRQKDKPVEYVVAPDEGHGFRAPNNRKALAVAMERFLAKHLHGRVQEDVLPETQARLDEITVDVKAVEVTTPDEG</sequence>
<organism evidence="4 5">
    <name type="scientific">Candidatus Polarisedimenticola svalbardensis</name>
    <dbReference type="NCBI Taxonomy" id="2886004"/>
    <lineage>
        <taxon>Bacteria</taxon>
        <taxon>Pseudomonadati</taxon>
        <taxon>Acidobacteriota</taxon>
        <taxon>Candidatus Polarisedimenticolia</taxon>
        <taxon>Candidatus Polarisedimenticolales</taxon>
        <taxon>Candidatus Polarisedimenticolaceae</taxon>
        <taxon>Candidatus Polarisedimenticola</taxon>
    </lineage>
</organism>
<reference evidence="4 5" key="1">
    <citation type="submission" date="2020-08" db="EMBL/GenBank/DDBJ databases">
        <title>Acidobacteriota in marine sediments use diverse sulfur dissimilation pathways.</title>
        <authorList>
            <person name="Wasmund K."/>
        </authorList>
    </citation>
    <scope>NUCLEOTIDE SEQUENCE [LARGE SCALE GENOMIC DNA]</scope>
    <source>
        <strain evidence="4">MAG AM4</strain>
    </source>
</reference>
<feature type="chain" id="PRO_5035316883" evidence="2">
    <location>
        <begin position="18"/>
        <end position="682"/>
    </location>
</feature>
<proteinExistence type="predicted"/>
<keyword evidence="2" id="KW-0732">Signal</keyword>
<feature type="domain" description="Peptidase S9 prolyl oligopeptidase catalytic" evidence="3">
    <location>
        <begin position="435"/>
        <end position="649"/>
    </location>
</feature>
<dbReference type="GO" id="GO:0006508">
    <property type="term" value="P:proteolysis"/>
    <property type="evidence" value="ECO:0007669"/>
    <property type="project" value="InterPro"/>
</dbReference>
<dbReference type="SUPFAM" id="SSF82171">
    <property type="entry name" value="DPP6 N-terminal domain-like"/>
    <property type="match status" value="1"/>
</dbReference>
<dbReference type="InterPro" id="IPR029058">
    <property type="entry name" value="AB_hydrolase_fold"/>
</dbReference>
<protein>
    <submittedName>
        <fullName evidence="4">S9 family peptidase</fullName>
    </submittedName>
</protein>
<keyword evidence="1" id="KW-0378">Hydrolase</keyword>
<dbReference type="PANTHER" id="PTHR42776:SF27">
    <property type="entry name" value="DIPEPTIDYL PEPTIDASE FAMILY MEMBER 6"/>
    <property type="match status" value="1"/>
</dbReference>
<feature type="signal peptide" evidence="2">
    <location>
        <begin position="1"/>
        <end position="17"/>
    </location>
</feature>
<dbReference type="PANTHER" id="PTHR42776">
    <property type="entry name" value="SERINE PEPTIDASE S9 FAMILY MEMBER"/>
    <property type="match status" value="1"/>
</dbReference>
<dbReference type="Gene3D" id="3.40.50.1820">
    <property type="entry name" value="alpha/beta hydrolase"/>
    <property type="match status" value="1"/>
</dbReference>
<comment type="caution">
    <text evidence="4">The sequence shown here is derived from an EMBL/GenBank/DDBJ whole genome shotgun (WGS) entry which is preliminary data.</text>
</comment>
<gene>
    <name evidence="4" type="ORF">IFK94_16070</name>
</gene>
<evidence type="ECO:0000256" key="2">
    <source>
        <dbReference type="SAM" id="SignalP"/>
    </source>
</evidence>
<dbReference type="Proteomes" id="UP000648239">
    <property type="component" value="Unassembled WGS sequence"/>
</dbReference>
<evidence type="ECO:0000313" key="5">
    <source>
        <dbReference type="Proteomes" id="UP000648239"/>
    </source>
</evidence>
<evidence type="ECO:0000259" key="3">
    <source>
        <dbReference type="Pfam" id="PF00326"/>
    </source>
</evidence>
<dbReference type="SUPFAM" id="SSF53474">
    <property type="entry name" value="alpha/beta-Hydrolases"/>
    <property type="match status" value="1"/>
</dbReference>
<dbReference type="GO" id="GO:0004252">
    <property type="term" value="F:serine-type endopeptidase activity"/>
    <property type="evidence" value="ECO:0007669"/>
    <property type="project" value="TreeGrafter"/>
</dbReference>
<accession>A0A8J6Y328</accession>
<name>A0A8J6Y328_9BACT</name>
<dbReference type="AlphaFoldDB" id="A0A8J6Y328"/>